<feature type="domain" description="PE-PPE" evidence="1">
    <location>
        <begin position="45"/>
        <end position="265"/>
    </location>
</feature>
<dbReference type="RefSeq" id="WP_163759092.1">
    <property type="nucleotide sequence ID" value="NZ_BLKW01000004.1"/>
</dbReference>
<dbReference type="Proteomes" id="UP000465361">
    <property type="component" value="Unassembled WGS sequence"/>
</dbReference>
<dbReference type="Pfam" id="PF08237">
    <property type="entry name" value="PE-PPE"/>
    <property type="match status" value="1"/>
</dbReference>
<dbReference type="Gene3D" id="3.40.50.1820">
    <property type="entry name" value="alpha/beta hydrolase"/>
    <property type="match status" value="1"/>
</dbReference>
<sequence>MMTPARALGDGTGFVMGGSGNPIPPPTYIDNVVDKFLVPGGYGSYTPEGLVTPEQLYPLTGVESLTLDQSVDEGVTILNNAITSQIPDGNVVIFGYSQSALIASLEMERLAASPTAPSPDQLAFVLIGDPMNPNGGLFERFDGLTFPTLGATLYGATPADVYPTTIYTIEYDGAADFPRYPIDLLADLNAAAGFYFLHPTYPDLTSAQLDSAIQLPTEGPTLTTYYMIPTENLPLLDPLREIPVVGKLLADLIQPDLTVLVNLGYGNPDYGWSQGPANVATPFALLPDVNPRTVVDDLVQGAQQGVQDAIAAVKSSAPPEPSMSDLSTLMTLDPLPALMHAVHTPASDWVISPETLASEITNVANTVSSVLSNDYATLLPTADLALALGITLPAYDANLFVDGLEQGSLLNAVGDPIAADLGLVSFGGFLELIAVNLAIDSTLNGVISVINDLLRLIP</sequence>
<evidence type="ECO:0000313" key="3">
    <source>
        <dbReference type="Proteomes" id="UP000465361"/>
    </source>
</evidence>
<dbReference type="InterPro" id="IPR013228">
    <property type="entry name" value="PE-PPE_C"/>
</dbReference>
<evidence type="ECO:0000313" key="2">
    <source>
        <dbReference type="EMBL" id="GFG76034.1"/>
    </source>
</evidence>
<dbReference type="InterPro" id="IPR029058">
    <property type="entry name" value="AB_hydrolase_fold"/>
</dbReference>
<comment type="caution">
    <text evidence="2">The sequence shown here is derived from an EMBL/GenBank/DDBJ whole genome shotgun (WGS) entry which is preliminary data.</text>
</comment>
<organism evidence="2 3">
    <name type="scientific">Mycobacterium botniense</name>
    <dbReference type="NCBI Taxonomy" id="84962"/>
    <lineage>
        <taxon>Bacteria</taxon>
        <taxon>Bacillati</taxon>
        <taxon>Actinomycetota</taxon>
        <taxon>Actinomycetes</taxon>
        <taxon>Mycobacteriales</taxon>
        <taxon>Mycobacteriaceae</taxon>
        <taxon>Mycobacterium</taxon>
    </lineage>
</organism>
<accession>A0A7I9Y1X5</accession>
<reference evidence="2 3" key="1">
    <citation type="journal article" date="2019" name="Emerg. Microbes Infect.">
        <title>Comprehensive subspecies identification of 175 nontuberculous mycobacteria species based on 7547 genomic profiles.</title>
        <authorList>
            <person name="Matsumoto Y."/>
            <person name="Kinjo T."/>
            <person name="Motooka D."/>
            <person name="Nabeya D."/>
            <person name="Jung N."/>
            <person name="Uechi K."/>
            <person name="Horii T."/>
            <person name="Iida T."/>
            <person name="Fujita J."/>
            <person name="Nakamura S."/>
        </authorList>
    </citation>
    <scope>NUCLEOTIDE SEQUENCE [LARGE SCALE GENOMIC DNA]</scope>
    <source>
        <strain evidence="2 3">JCM 17322</strain>
    </source>
</reference>
<evidence type="ECO:0000259" key="1">
    <source>
        <dbReference type="Pfam" id="PF08237"/>
    </source>
</evidence>
<gene>
    <name evidence="2" type="ORF">MBOT_33990</name>
</gene>
<protein>
    <recommendedName>
        <fullName evidence="1">PE-PPE domain-containing protein</fullName>
    </recommendedName>
</protein>
<proteinExistence type="predicted"/>
<dbReference type="AlphaFoldDB" id="A0A7I9Y1X5"/>
<name>A0A7I9Y1X5_9MYCO</name>
<dbReference type="EMBL" id="BLKW01000004">
    <property type="protein sequence ID" value="GFG76034.1"/>
    <property type="molecule type" value="Genomic_DNA"/>
</dbReference>
<keyword evidence="3" id="KW-1185">Reference proteome</keyword>
<dbReference type="SUPFAM" id="SSF53474">
    <property type="entry name" value="alpha/beta-Hydrolases"/>
    <property type="match status" value="1"/>
</dbReference>